<dbReference type="EMBL" id="CM000768">
    <property type="protein sequence ID" value="KXG21219.1"/>
    <property type="molecule type" value="Genomic_DNA"/>
</dbReference>
<dbReference type="InParanoid" id="A0A1B6P683"/>
<dbReference type="Proteomes" id="UP000000768">
    <property type="component" value="Chromosome 9"/>
</dbReference>
<dbReference type="AlphaFoldDB" id="A0A1B6P683"/>
<gene>
    <name evidence="1" type="ORF">SORBI_3009G031800</name>
</gene>
<evidence type="ECO:0000313" key="1">
    <source>
        <dbReference type="EMBL" id="KXG21219.1"/>
    </source>
</evidence>
<protein>
    <submittedName>
        <fullName evidence="1">Uncharacterized protein</fullName>
    </submittedName>
</protein>
<name>A0A1B6P683_SORBI</name>
<accession>A0A1B6P683</accession>
<dbReference type="Gramene" id="KXG21219">
    <property type="protein sequence ID" value="KXG21219"/>
    <property type="gene ID" value="SORBI_3009G031800"/>
</dbReference>
<sequence length="123" mass="13818">MANDDSVDDKNPRSYTTKNSISDNKMAEVFGMVSVHDHQYKMATFAFQTIKTITEASNGSRLRAQASMVDSYVCFLVSHARINVLDLVRPLLDLSHHCRVCQPLASIYFLLLSIPPELVIDPM</sequence>
<reference evidence="1 2" key="1">
    <citation type="journal article" date="2009" name="Nature">
        <title>The Sorghum bicolor genome and the diversification of grasses.</title>
        <authorList>
            <person name="Paterson A.H."/>
            <person name="Bowers J.E."/>
            <person name="Bruggmann R."/>
            <person name="Dubchak I."/>
            <person name="Grimwood J."/>
            <person name="Gundlach H."/>
            <person name="Haberer G."/>
            <person name="Hellsten U."/>
            <person name="Mitros T."/>
            <person name="Poliakov A."/>
            <person name="Schmutz J."/>
            <person name="Spannagl M."/>
            <person name="Tang H."/>
            <person name="Wang X."/>
            <person name="Wicker T."/>
            <person name="Bharti A.K."/>
            <person name="Chapman J."/>
            <person name="Feltus F.A."/>
            <person name="Gowik U."/>
            <person name="Grigoriev I.V."/>
            <person name="Lyons E."/>
            <person name="Maher C.A."/>
            <person name="Martis M."/>
            <person name="Narechania A."/>
            <person name="Otillar R.P."/>
            <person name="Penning B.W."/>
            <person name="Salamov A.A."/>
            <person name="Wang Y."/>
            <person name="Zhang L."/>
            <person name="Carpita N.C."/>
            <person name="Freeling M."/>
            <person name="Gingle A.R."/>
            <person name="Hash C.T."/>
            <person name="Keller B."/>
            <person name="Klein P."/>
            <person name="Kresovich S."/>
            <person name="McCann M.C."/>
            <person name="Ming R."/>
            <person name="Peterson D.G."/>
            <person name="Mehboob-ur-Rahman"/>
            <person name="Ware D."/>
            <person name="Westhoff P."/>
            <person name="Mayer K.F."/>
            <person name="Messing J."/>
            <person name="Rokhsar D.S."/>
        </authorList>
    </citation>
    <scope>NUCLEOTIDE SEQUENCE [LARGE SCALE GENOMIC DNA]</scope>
    <source>
        <strain evidence="2">cv. BTx623</strain>
    </source>
</reference>
<organism evidence="1 2">
    <name type="scientific">Sorghum bicolor</name>
    <name type="common">Sorghum</name>
    <name type="synonym">Sorghum vulgare</name>
    <dbReference type="NCBI Taxonomy" id="4558"/>
    <lineage>
        <taxon>Eukaryota</taxon>
        <taxon>Viridiplantae</taxon>
        <taxon>Streptophyta</taxon>
        <taxon>Embryophyta</taxon>
        <taxon>Tracheophyta</taxon>
        <taxon>Spermatophyta</taxon>
        <taxon>Magnoliopsida</taxon>
        <taxon>Liliopsida</taxon>
        <taxon>Poales</taxon>
        <taxon>Poaceae</taxon>
        <taxon>PACMAD clade</taxon>
        <taxon>Panicoideae</taxon>
        <taxon>Andropogonodae</taxon>
        <taxon>Andropogoneae</taxon>
        <taxon>Sorghinae</taxon>
        <taxon>Sorghum</taxon>
    </lineage>
</organism>
<evidence type="ECO:0000313" key="2">
    <source>
        <dbReference type="Proteomes" id="UP000000768"/>
    </source>
</evidence>
<keyword evidence="2" id="KW-1185">Reference proteome</keyword>
<proteinExistence type="predicted"/>
<reference evidence="2" key="2">
    <citation type="journal article" date="2018" name="Plant J.">
        <title>The Sorghum bicolor reference genome: improved assembly, gene annotations, a transcriptome atlas, and signatures of genome organization.</title>
        <authorList>
            <person name="McCormick R.F."/>
            <person name="Truong S.K."/>
            <person name="Sreedasyam A."/>
            <person name="Jenkins J."/>
            <person name="Shu S."/>
            <person name="Sims D."/>
            <person name="Kennedy M."/>
            <person name="Amirebrahimi M."/>
            <person name="Weers B.D."/>
            <person name="McKinley B."/>
            <person name="Mattison A."/>
            <person name="Morishige D.T."/>
            <person name="Grimwood J."/>
            <person name="Schmutz J."/>
            <person name="Mullet J.E."/>
        </authorList>
    </citation>
    <scope>NUCLEOTIDE SEQUENCE [LARGE SCALE GENOMIC DNA]</scope>
    <source>
        <strain evidence="2">cv. BTx623</strain>
    </source>
</reference>